<feature type="signal peptide" evidence="1">
    <location>
        <begin position="1"/>
        <end position="22"/>
    </location>
</feature>
<proteinExistence type="predicted"/>
<evidence type="ECO:0000256" key="1">
    <source>
        <dbReference type="SAM" id="SignalP"/>
    </source>
</evidence>
<dbReference type="Proteomes" id="UP001202831">
    <property type="component" value="Unassembled WGS sequence"/>
</dbReference>
<dbReference type="InterPro" id="IPR025130">
    <property type="entry name" value="DUF4056"/>
</dbReference>
<keyword evidence="1" id="KW-0732">Signal</keyword>
<dbReference type="EMBL" id="JAKIKT010000001">
    <property type="protein sequence ID" value="MCL2912992.1"/>
    <property type="molecule type" value="Genomic_DNA"/>
</dbReference>
<gene>
    <name evidence="2" type="ORF">L2725_04230</name>
</gene>
<reference evidence="2 3" key="1">
    <citation type="submission" date="2022-01" db="EMBL/GenBank/DDBJ databases">
        <title>Whole genome-based taxonomy of the Shewanellaceae.</title>
        <authorList>
            <person name="Martin-Rodriguez A.J."/>
        </authorList>
    </citation>
    <scope>NUCLEOTIDE SEQUENCE [LARGE SCALE GENOMIC DNA]</scope>
    <source>
        <strain evidence="2 3">DSM 21332</strain>
    </source>
</reference>
<keyword evidence="3" id="KW-1185">Reference proteome</keyword>
<evidence type="ECO:0000313" key="2">
    <source>
        <dbReference type="EMBL" id="MCL2912992.1"/>
    </source>
</evidence>
<protein>
    <submittedName>
        <fullName evidence="2">DUF4056 domain-containing protein</fullName>
    </submittedName>
</protein>
<evidence type="ECO:0000313" key="3">
    <source>
        <dbReference type="Proteomes" id="UP001202831"/>
    </source>
</evidence>
<comment type="caution">
    <text evidence="2">The sequence shown here is derived from an EMBL/GenBank/DDBJ whole genome shotgun (WGS) entry which is preliminary data.</text>
</comment>
<name>A0ABT0N3J6_9GAMM</name>
<organism evidence="2 3">
    <name type="scientific">Shewanella corallii</name>
    <dbReference type="NCBI Taxonomy" id="560080"/>
    <lineage>
        <taxon>Bacteria</taxon>
        <taxon>Pseudomonadati</taxon>
        <taxon>Pseudomonadota</taxon>
        <taxon>Gammaproteobacteria</taxon>
        <taxon>Alteromonadales</taxon>
        <taxon>Shewanellaceae</taxon>
        <taxon>Shewanella</taxon>
    </lineage>
</organism>
<accession>A0ABT0N3J6</accession>
<feature type="chain" id="PRO_5045326333" evidence="1">
    <location>
        <begin position="23"/>
        <end position="353"/>
    </location>
</feature>
<dbReference type="RefSeq" id="WP_249247781.1">
    <property type="nucleotide sequence ID" value="NZ_JAKIKT010000001.1"/>
</dbReference>
<sequence length="353" mass="39337">MLGHRLLIGLTLLLMLPNFAKALEAPAGVRPCCAFGTDLKAQVGGVPVPFFSLENLVDAGEFGSHIYNDGSQGVAGSLLGIADELNGLIYTRRGGFIDIAHVRDTADYTYYLYHELWPYIGSEHTLTLPAELRQRRVVMRADDVVHDNDSKRQQGIKLAGMLAFQLAQWHEIAQWFGLKSVSGWSELASAFSPEDLYSNMLGARLAIQVLEQTPTASVKEFSSAFEVALDEALQKLGEVEKAETQRRIRALDGDWWDSDKRLPEKWVLRKRDYHLGLDLMPHAAEAPTPLKLEISQYGELQLLPGGSESSFKTLPASLRKMPVWRGSDFQSLADFARGQDLNIRRDADIRLGQ</sequence>
<dbReference type="Pfam" id="PF13265">
    <property type="entry name" value="DUF4056"/>
    <property type="match status" value="1"/>
</dbReference>